<proteinExistence type="predicted"/>
<organism evidence="3">
    <name type="scientific">Loa loa</name>
    <name type="common">Eye worm</name>
    <name type="synonym">Filaria loa</name>
    <dbReference type="NCBI Taxonomy" id="7209"/>
    <lineage>
        <taxon>Eukaryota</taxon>
        <taxon>Metazoa</taxon>
        <taxon>Ecdysozoa</taxon>
        <taxon>Nematoda</taxon>
        <taxon>Chromadorea</taxon>
        <taxon>Rhabditida</taxon>
        <taxon>Spirurina</taxon>
        <taxon>Spiruromorpha</taxon>
        <taxon>Filarioidea</taxon>
        <taxon>Onchocercidae</taxon>
        <taxon>Loa</taxon>
    </lineage>
</organism>
<protein>
    <submittedName>
        <fullName evidence="3">Tyrosine phosphatase</fullName>
    </submittedName>
</protein>
<dbReference type="CTD" id="9952255"/>
<dbReference type="Gene3D" id="3.90.190.10">
    <property type="entry name" value="Protein tyrosine phosphatase superfamily"/>
    <property type="match status" value="1"/>
</dbReference>
<name>A0A1S0TH56_LOALO</name>
<dbReference type="Pfam" id="PF00102">
    <property type="entry name" value="Y_phosphatase"/>
    <property type="match status" value="1"/>
</dbReference>
<evidence type="ECO:0000313" key="3">
    <source>
        <dbReference type="EMBL" id="EFO13756.2"/>
    </source>
</evidence>
<dbReference type="EMBL" id="JH712232">
    <property type="protein sequence ID" value="EFO13756.2"/>
    <property type="molecule type" value="Genomic_DNA"/>
</dbReference>
<dbReference type="OrthoDB" id="5775049at2759"/>
<feature type="domain" description="Tyrosine-protein phosphatase" evidence="2">
    <location>
        <begin position="21"/>
        <end position="69"/>
    </location>
</feature>
<gene>
    <name evidence="3" type="ORF">LOAG_14770</name>
</gene>
<sequence length="71" mass="8408">MLREHDDMKRKDRHISSFMQNKKKNRYQHVVLYNEGAVIVKAVKKDETDDDYIHATKIKGDFGNYILAQVL</sequence>
<feature type="compositionally biased region" description="Basic and acidic residues" evidence="1">
    <location>
        <begin position="1"/>
        <end position="10"/>
    </location>
</feature>
<dbReference type="InterPro" id="IPR029021">
    <property type="entry name" value="Prot-tyrosine_phosphatase-like"/>
</dbReference>
<dbReference type="AlphaFoldDB" id="A0A1S0TH56"/>
<feature type="region of interest" description="Disordered" evidence="1">
    <location>
        <begin position="1"/>
        <end position="20"/>
    </location>
</feature>
<reference evidence="3" key="1">
    <citation type="submission" date="2012-04" db="EMBL/GenBank/DDBJ databases">
        <title>The Genome Sequence of Loa loa.</title>
        <authorList>
            <consortium name="The Broad Institute Genome Sequencing Platform"/>
            <consortium name="Broad Institute Genome Sequencing Center for Infectious Disease"/>
            <person name="Nutman T.B."/>
            <person name="Fink D.L."/>
            <person name="Russ C."/>
            <person name="Young S."/>
            <person name="Zeng Q."/>
            <person name="Gargeya S."/>
            <person name="Alvarado L."/>
            <person name="Berlin A."/>
            <person name="Chapman S.B."/>
            <person name="Chen Z."/>
            <person name="Freedman E."/>
            <person name="Gellesch M."/>
            <person name="Goldberg J."/>
            <person name="Griggs A."/>
            <person name="Gujja S."/>
            <person name="Heilman E.R."/>
            <person name="Heiman D."/>
            <person name="Howarth C."/>
            <person name="Mehta T."/>
            <person name="Neiman D."/>
            <person name="Pearson M."/>
            <person name="Roberts A."/>
            <person name="Saif S."/>
            <person name="Shea T."/>
            <person name="Shenoy N."/>
            <person name="Sisk P."/>
            <person name="Stolte C."/>
            <person name="Sykes S."/>
            <person name="White J."/>
            <person name="Yandava C."/>
            <person name="Haas B."/>
            <person name="Henn M.R."/>
            <person name="Nusbaum C."/>
            <person name="Birren B."/>
        </authorList>
    </citation>
    <scope>NUCLEOTIDE SEQUENCE [LARGE SCALE GENOMIC DNA]</scope>
</reference>
<dbReference type="GO" id="GO:0004725">
    <property type="term" value="F:protein tyrosine phosphatase activity"/>
    <property type="evidence" value="ECO:0007669"/>
    <property type="project" value="InterPro"/>
</dbReference>
<evidence type="ECO:0000256" key="1">
    <source>
        <dbReference type="SAM" id="MobiDB-lite"/>
    </source>
</evidence>
<evidence type="ECO:0000259" key="2">
    <source>
        <dbReference type="Pfam" id="PF00102"/>
    </source>
</evidence>
<dbReference type="InterPro" id="IPR000242">
    <property type="entry name" value="PTP_cat"/>
</dbReference>
<dbReference type="GeneID" id="9952255"/>
<accession>A0A1S0TH56</accession>
<dbReference type="KEGG" id="loa:LOAG_14770"/>
<dbReference type="InParanoid" id="A0A1S0TH56"/>
<dbReference type="SUPFAM" id="SSF52799">
    <property type="entry name" value="(Phosphotyrosine protein) phosphatases II"/>
    <property type="match status" value="1"/>
</dbReference>
<dbReference type="RefSeq" id="XP_003150313.2">
    <property type="nucleotide sequence ID" value="XM_003150265.2"/>
</dbReference>